<evidence type="ECO:0000313" key="6">
    <source>
        <dbReference type="EMBL" id="UQX89928.1"/>
    </source>
</evidence>
<dbReference type="PROSITE" id="PS51257">
    <property type="entry name" value="PROKAR_LIPOPROTEIN"/>
    <property type="match status" value="1"/>
</dbReference>
<dbReference type="Pfam" id="PF01547">
    <property type="entry name" value="SBP_bac_1"/>
    <property type="match status" value="1"/>
</dbReference>
<evidence type="ECO:0000256" key="5">
    <source>
        <dbReference type="SAM" id="SignalP"/>
    </source>
</evidence>
<dbReference type="SUPFAM" id="SSF53850">
    <property type="entry name" value="Periplasmic binding protein-like II"/>
    <property type="match status" value="1"/>
</dbReference>
<keyword evidence="3" id="KW-0813">Transport</keyword>
<comment type="similarity">
    <text evidence="2">Belongs to the bacterial solute-binding protein 1 family.</text>
</comment>
<proteinExistence type="inferred from homology"/>
<accession>A0ABY4R1X1</accession>
<evidence type="ECO:0000256" key="2">
    <source>
        <dbReference type="ARBA" id="ARBA00008520"/>
    </source>
</evidence>
<dbReference type="Gene3D" id="3.40.190.10">
    <property type="entry name" value="Periplasmic binding protein-like II"/>
    <property type="match status" value="1"/>
</dbReference>
<sequence>MKIGKLTLATTVAAAGLLALSACSSSKGFSGSNNASGSNSAGTTGTGPISVLIGSSGSAETAAVKAAAAAFTTKTGVKVTVTPAQNLTQQLSQGMAANTPPDVFYLDTSSFQNYAKTGALYAYGDQVSNPGDFFPALKSSFTYNNKFYCAPKDWSTLGLVVNTDDWTKAGLTDADVPKTWDQLATVAKKLTTGGQVGLTLDPTHSGIDEFLLQNGGTLISDDKKSATFDNDKNVQALTYVKKLLTDGVAKYPSALGAGWNGEAFGKNKAAMTVVGNWIDGAMKSDYPSVKYKVFELPAGPTGTKATNSFTNCWAIPTASKNQANAVKLVDFLTSADQQMSFANAFGVMPSRQSAKDQWTAKFPNDTAFLSQAADAHPDLALAGGSQAIADFDAKLAQLASTDPKTILSAVQKNITSVIQQNG</sequence>
<evidence type="ECO:0000313" key="7">
    <source>
        <dbReference type="Proteomes" id="UP001056336"/>
    </source>
</evidence>
<evidence type="ECO:0000256" key="1">
    <source>
        <dbReference type="ARBA" id="ARBA00004196"/>
    </source>
</evidence>
<feature type="chain" id="PRO_5045110525" evidence="5">
    <location>
        <begin position="25"/>
        <end position="422"/>
    </location>
</feature>
<evidence type="ECO:0000256" key="4">
    <source>
        <dbReference type="ARBA" id="ARBA00022729"/>
    </source>
</evidence>
<feature type="signal peptide" evidence="5">
    <location>
        <begin position="1"/>
        <end position="24"/>
    </location>
</feature>
<dbReference type="EMBL" id="CP097332">
    <property type="protein sequence ID" value="UQX89928.1"/>
    <property type="molecule type" value="Genomic_DNA"/>
</dbReference>
<comment type="subcellular location">
    <subcellularLocation>
        <location evidence="1">Cell envelope</location>
    </subcellularLocation>
</comment>
<reference evidence="6" key="2">
    <citation type="submission" date="2022-05" db="EMBL/GenBank/DDBJ databases">
        <authorList>
            <person name="Kim J.-S."/>
            <person name="Lee K."/>
            <person name="Suh M."/>
            <person name="Eom M."/>
            <person name="Kim J.-S."/>
            <person name="Kim D.-S."/>
            <person name="Ko S.-H."/>
            <person name="Shin Y."/>
            <person name="Lee J.-S."/>
        </authorList>
    </citation>
    <scope>NUCLEOTIDE SEQUENCE</scope>
    <source>
        <strain evidence="6">N237</strain>
    </source>
</reference>
<gene>
    <name evidence="6" type="ORF">M6D93_07955</name>
</gene>
<dbReference type="PANTHER" id="PTHR43649">
    <property type="entry name" value="ARABINOSE-BINDING PROTEIN-RELATED"/>
    <property type="match status" value="1"/>
</dbReference>
<reference evidence="6" key="1">
    <citation type="journal article" date="2018" name="Int. J. Syst. Evol. Microbiol.">
        <title>Jatrophihabitans telluris sp. nov., isolated from sediment soil of lava forest wetlands and the emended description of the genus Jatrophihabitans.</title>
        <authorList>
            <person name="Lee K.C."/>
            <person name="Suh M.K."/>
            <person name="Eom M.K."/>
            <person name="Kim K.K."/>
            <person name="Kim J.S."/>
            <person name="Kim D.S."/>
            <person name="Ko S.H."/>
            <person name="Shin Y.K."/>
            <person name="Lee J.S."/>
        </authorList>
    </citation>
    <scope>NUCLEOTIDE SEQUENCE</scope>
    <source>
        <strain evidence="6">N237</strain>
    </source>
</reference>
<keyword evidence="4 5" id="KW-0732">Signal</keyword>
<keyword evidence="7" id="KW-1185">Reference proteome</keyword>
<organism evidence="6 7">
    <name type="scientific">Jatrophihabitans telluris</name>
    <dbReference type="NCBI Taxonomy" id="2038343"/>
    <lineage>
        <taxon>Bacteria</taxon>
        <taxon>Bacillati</taxon>
        <taxon>Actinomycetota</taxon>
        <taxon>Actinomycetes</taxon>
        <taxon>Jatrophihabitantales</taxon>
        <taxon>Jatrophihabitantaceae</taxon>
        <taxon>Jatrophihabitans</taxon>
    </lineage>
</organism>
<dbReference type="InterPro" id="IPR006059">
    <property type="entry name" value="SBP"/>
</dbReference>
<evidence type="ECO:0000256" key="3">
    <source>
        <dbReference type="ARBA" id="ARBA00022448"/>
    </source>
</evidence>
<protein>
    <submittedName>
        <fullName evidence="6">Extracellular solute-binding protein</fullName>
    </submittedName>
</protein>
<dbReference type="InterPro" id="IPR050490">
    <property type="entry name" value="Bact_solute-bd_prot1"/>
</dbReference>
<dbReference type="Proteomes" id="UP001056336">
    <property type="component" value="Chromosome"/>
</dbReference>
<dbReference type="PANTHER" id="PTHR43649:SF31">
    <property type="entry name" value="SN-GLYCEROL-3-PHOSPHATE-BINDING PERIPLASMIC PROTEIN UGPB"/>
    <property type="match status" value="1"/>
</dbReference>
<dbReference type="RefSeq" id="WP_249773823.1">
    <property type="nucleotide sequence ID" value="NZ_CP097332.1"/>
</dbReference>
<name>A0ABY4R1X1_9ACTN</name>